<dbReference type="RefSeq" id="WP_120212282.1">
    <property type="nucleotide sequence ID" value="NZ_BMCW01000001.1"/>
</dbReference>
<evidence type="ECO:0000256" key="1">
    <source>
        <dbReference type="SAM" id="Coils"/>
    </source>
</evidence>
<dbReference type="EMBL" id="BMCW01000001">
    <property type="protein sequence ID" value="GGG46999.1"/>
    <property type="molecule type" value="Genomic_DNA"/>
</dbReference>
<organism evidence="3 4">
    <name type="scientific">Epilithonimonas arachidiradicis</name>
    <dbReference type="NCBI Taxonomy" id="1617282"/>
    <lineage>
        <taxon>Bacteria</taxon>
        <taxon>Pseudomonadati</taxon>
        <taxon>Bacteroidota</taxon>
        <taxon>Flavobacteriia</taxon>
        <taxon>Flavobacteriales</taxon>
        <taxon>Weeksellaceae</taxon>
        <taxon>Chryseobacterium group</taxon>
        <taxon>Epilithonimonas</taxon>
    </lineage>
</organism>
<proteinExistence type="predicted"/>
<gene>
    <name evidence="3" type="ORF">BXY58_0586</name>
    <name evidence="2" type="ORF">GCM10007332_05610</name>
</gene>
<feature type="coiled-coil region" evidence="1">
    <location>
        <begin position="1"/>
        <end position="31"/>
    </location>
</feature>
<sequence>MATREQLKIRIKNKIKELQEKEDELELDELIAEIYLIIYDDFLEDKIVTGVCPSGGGALTQGKIIQL</sequence>
<dbReference type="EMBL" id="RAQH01000001">
    <property type="protein sequence ID" value="RKE90001.1"/>
    <property type="molecule type" value="Genomic_DNA"/>
</dbReference>
<keyword evidence="1" id="KW-0175">Coiled coil</keyword>
<evidence type="ECO:0000313" key="2">
    <source>
        <dbReference type="EMBL" id="GGG46999.1"/>
    </source>
</evidence>
<reference evidence="2" key="4">
    <citation type="submission" date="2024-05" db="EMBL/GenBank/DDBJ databases">
        <authorList>
            <person name="Sun Q."/>
            <person name="Sedlacek I."/>
        </authorList>
    </citation>
    <scope>NUCLEOTIDE SEQUENCE</scope>
    <source>
        <strain evidence="2">CCM 8490</strain>
    </source>
</reference>
<dbReference type="Proteomes" id="UP000658202">
    <property type="component" value="Unassembled WGS sequence"/>
</dbReference>
<evidence type="ECO:0000313" key="5">
    <source>
        <dbReference type="Proteomes" id="UP000658202"/>
    </source>
</evidence>
<dbReference type="Proteomes" id="UP000285906">
    <property type="component" value="Unassembled WGS sequence"/>
</dbReference>
<reference evidence="2" key="1">
    <citation type="journal article" date="2014" name="Int. J. Syst. Evol. Microbiol.">
        <title>Complete genome of a new Firmicutes species belonging to the dominant human colonic microbiota ('Ruminococcus bicirculans') reveals two chromosomes and a selective capacity to utilize plant glucans.</title>
        <authorList>
            <consortium name="NISC Comparative Sequencing Program"/>
            <person name="Wegmann U."/>
            <person name="Louis P."/>
            <person name="Goesmann A."/>
            <person name="Henrissat B."/>
            <person name="Duncan S.H."/>
            <person name="Flint H.J."/>
        </authorList>
    </citation>
    <scope>NUCLEOTIDE SEQUENCE</scope>
    <source>
        <strain evidence="2">CCM 8490</strain>
    </source>
</reference>
<keyword evidence="5" id="KW-1185">Reference proteome</keyword>
<accession>A0A420DDP5</accession>
<dbReference type="AlphaFoldDB" id="A0A420DDP5"/>
<comment type="caution">
    <text evidence="3">The sequence shown here is derived from an EMBL/GenBank/DDBJ whole genome shotgun (WGS) entry which is preliminary data.</text>
</comment>
<protein>
    <submittedName>
        <fullName evidence="3">Uncharacterized protein</fullName>
    </submittedName>
</protein>
<evidence type="ECO:0000313" key="4">
    <source>
        <dbReference type="Proteomes" id="UP000285906"/>
    </source>
</evidence>
<evidence type="ECO:0000313" key="3">
    <source>
        <dbReference type="EMBL" id="RKE90001.1"/>
    </source>
</evidence>
<name>A0A420DDP5_9FLAO</name>
<reference evidence="5" key="3">
    <citation type="journal article" date="2019" name="Int. J. Syst. Evol. Microbiol.">
        <title>The Global Catalogue of Microorganisms (GCM) 10K type strain sequencing project: providing services to taxonomists for standard genome sequencing and annotation.</title>
        <authorList>
            <consortium name="The Broad Institute Genomics Platform"/>
            <consortium name="The Broad Institute Genome Sequencing Center for Infectious Disease"/>
            <person name="Wu L."/>
            <person name="Ma J."/>
        </authorList>
    </citation>
    <scope>NUCLEOTIDE SEQUENCE [LARGE SCALE GENOMIC DNA]</scope>
    <source>
        <strain evidence="5">CCM 8490</strain>
    </source>
</reference>
<reference evidence="3 4" key="2">
    <citation type="submission" date="2018-09" db="EMBL/GenBank/DDBJ databases">
        <title>Genomic Encyclopedia of Archaeal and Bacterial Type Strains, Phase II (KMG-II): from individual species to whole genera.</title>
        <authorList>
            <person name="Goeker M."/>
        </authorList>
    </citation>
    <scope>NUCLEOTIDE SEQUENCE [LARGE SCALE GENOMIC DNA]</scope>
    <source>
        <strain evidence="3 4">DSM 27620</strain>
    </source>
</reference>